<organism evidence="2 3">
    <name type="scientific">Aplysia californica</name>
    <name type="common">California sea hare</name>
    <dbReference type="NCBI Taxonomy" id="6500"/>
    <lineage>
        <taxon>Eukaryota</taxon>
        <taxon>Metazoa</taxon>
        <taxon>Spiralia</taxon>
        <taxon>Lophotrochozoa</taxon>
        <taxon>Mollusca</taxon>
        <taxon>Gastropoda</taxon>
        <taxon>Heterobranchia</taxon>
        <taxon>Euthyneura</taxon>
        <taxon>Tectipleura</taxon>
        <taxon>Aplysiida</taxon>
        <taxon>Aplysioidea</taxon>
        <taxon>Aplysiidae</taxon>
        <taxon>Aplysia</taxon>
    </lineage>
</organism>
<evidence type="ECO:0000256" key="1">
    <source>
        <dbReference type="SAM" id="Phobius"/>
    </source>
</evidence>
<feature type="transmembrane region" description="Helical" evidence="1">
    <location>
        <begin position="156"/>
        <end position="183"/>
    </location>
</feature>
<gene>
    <name evidence="3" type="primary">LOC106011151</name>
</gene>
<accession>A0ABM0ZVC0</accession>
<proteinExistence type="predicted"/>
<dbReference type="Proteomes" id="UP000694888">
    <property type="component" value="Unplaced"/>
</dbReference>
<protein>
    <submittedName>
        <fullName evidence="3">Uncharacterized protein LOC106011151</fullName>
    </submittedName>
</protein>
<dbReference type="SUPFAM" id="SSF103473">
    <property type="entry name" value="MFS general substrate transporter"/>
    <property type="match status" value="1"/>
</dbReference>
<dbReference type="InterPro" id="IPR036259">
    <property type="entry name" value="MFS_trans_sf"/>
</dbReference>
<dbReference type="GeneID" id="106011151"/>
<sequence>MIVVTTCCVNSGLFSILALVMDLARNKGYEDESVAITLIMLTFVSSVAGRMFVGGVNLIPRMHSVLLLTGCGVMASVALITVAMATEFYTLVIGLVMVGSAMGGCTTIYAKCILDTSTVTLESYPLALGIANTSEGVFDALVPVLVATAVDTHGTYLYAFSILSGLCVSTAVVLSLTFVCVVLRKTG</sequence>
<keyword evidence="2" id="KW-1185">Reference proteome</keyword>
<keyword evidence="1" id="KW-0812">Transmembrane</keyword>
<feature type="transmembrane region" description="Helical" evidence="1">
    <location>
        <begin position="65"/>
        <end position="85"/>
    </location>
</feature>
<evidence type="ECO:0000313" key="3">
    <source>
        <dbReference type="RefSeq" id="XP_012935240.1"/>
    </source>
</evidence>
<dbReference type="Gene3D" id="1.20.1250.20">
    <property type="entry name" value="MFS general substrate transporter like domains"/>
    <property type="match status" value="1"/>
</dbReference>
<keyword evidence="1" id="KW-0472">Membrane</keyword>
<feature type="transmembrane region" description="Helical" evidence="1">
    <location>
        <begin position="34"/>
        <end position="53"/>
    </location>
</feature>
<dbReference type="RefSeq" id="XP_012935240.1">
    <property type="nucleotide sequence ID" value="XM_013079786.1"/>
</dbReference>
<reference evidence="3" key="1">
    <citation type="submission" date="2025-08" db="UniProtKB">
        <authorList>
            <consortium name="RefSeq"/>
        </authorList>
    </citation>
    <scope>IDENTIFICATION</scope>
</reference>
<evidence type="ECO:0000313" key="2">
    <source>
        <dbReference type="Proteomes" id="UP000694888"/>
    </source>
</evidence>
<feature type="transmembrane region" description="Helical" evidence="1">
    <location>
        <begin position="91"/>
        <end position="114"/>
    </location>
</feature>
<name>A0ABM0ZVC0_APLCA</name>
<keyword evidence="1" id="KW-1133">Transmembrane helix</keyword>
<feature type="transmembrane region" description="Helical" evidence="1">
    <location>
        <begin position="126"/>
        <end position="150"/>
    </location>
</feature>